<protein>
    <submittedName>
        <fullName evidence="2">Uncharacterized protein</fullName>
    </submittedName>
</protein>
<feature type="non-terminal residue" evidence="2">
    <location>
        <position position="44"/>
    </location>
</feature>
<gene>
    <name evidence="1" type="ORF">BYL167_LOCUS38569</name>
    <name evidence="2" type="ORF">GIL414_LOCUS55898</name>
</gene>
<sequence>MIEGSSVISSSDNIVIELVGELYERTKQSSTLPHEAILLLRPLP</sequence>
<reference evidence="2" key="1">
    <citation type="submission" date="2021-02" db="EMBL/GenBank/DDBJ databases">
        <authorList>
            <person name="Nowell W R."/>
        </authorList>
    </citation>
    <scope>NUCLEOTIDE SEQUENCE</scope>
</reference>
<comment type="caution">
    <text evidence="2">The sequence shown here is derived from an EMBL/GenBank/DDBJ whole genome shotgun (WGS) entry which is preliminary data.</text>
</comment>
<dbReference type="EMBL" id="CAJOBJ010199380">
    <property type="protein sequence ID" value="CAF4978748.1"/>
    <property type="molecule type" value="Genomic_DNA"/>
</dbReference>
<evidence type="ECO:0000313" key="1">
    <source>
        <dbReference type="EMBL" id="CAF4562470.1"/>
    </source>
</evidence>
<accession>A0A8S3D3M2</accession>
<proteinExistence type="predicted"/>
<evidence type="ECO:0000313" key="3">
    <source>
        <dbReference type="Proteomes" id="UP000681720"/>
    </source>
</evidence>
<organism evidence="2 3">
    <name type="scientific">Rotaria magnacalcarata</name>
    <dbReference type="NCBI Taxonomy" id="392030"/>
    <lineage>
        <taxon>Eukaryota</taxon>
        <taxon>Metazoa</taxon>
        <taxon>Spiralia</taxon>
        <taxon>Gnathifera</taxon>
        <taxon>Rotifera</taxon>
        <taxon>Eurotatoria</taxon>
        <taxon>Bdelloidea</taxon>
        <taxon>Philodinida</taxon>
        <taxon>Philodinidae</taxon>
        <taxon>Rotaria</taxon>
    </lineage>
</organism>
<evidence type="ECO:0000313" key="2">
    <source>
        <dbReference type="EMBL" id="CAF4978748.1"/>
    </source>
</evidence>
<name>A0A8S3D3M2_9BILA</name>
<dbReference type="Proteomes" id="UP000681967">
    <property type="component" value="Unassembled WGS sequence"/>
</dbReference>
<dbReference type="EMBL" id="CAJOBH010090431">
    <property type="protein sequence ID" value="CAF4562470.1"/>
    <property type="molecule type" value="Genomic_DNA"/>
</dbReference>
<dbReference type="Proteomes" id="UP000681720">
    <property type="component" value="Unassembled WGS sequence"/>
</dbReference>
<dbReference type="AlphaFoldDB" id="A0A8S3D3M2"/>